<keyword evidence="6" id="KW-0699">rRNA-binding</keyword>
<keyword evidence="2" id="KW-0809">Transit peptide</keyword>
<name>A0ABX4MEN8_9HYPH</name>
<comment type="caution">
    <text evidence="7">The sequence shown here is derived from an EMBL/GenBank/DDBJ whole genome shotgun (WGS) entry which is preliminary data.</text>
</comment>
<evidence type="ECO:0000256" key="5">
    <source>
        <dbReference type="RuleBase" id="RU003905"/>
    </source>
</evidence>
<dbReference type="InterPro" id="IPR000597">
    <property type="entry name" value="Ribosomal_uL3"/>
</dbReference>
<keyword evidence="6" id="KW-0694">RNA-binding</keyword>
<dbReference type="InterPro" id="IPR009000">
    <property type="entry name" value="Transl_B-barrel_sf"/>
</dbReference>
<dbReference type="PANTHER" id="PTHR11229">
    <property type="entry name" value="50S RIBOSOMAL PROTEIN L3"/>
    <property type="match status" value="1"/>
</dbReference>
<keyword evidence="8" id="KW-1185">Reference proteome</keyword>
<dbReference type="Pfam" id="PF00297">
    <property type="entry name" value="Ribosomal_L3"/>
    <property type="match status" value="1"/>
</dbReference>
<keyword evidence="3 5" id="KW-0689">Ribosomal protein</keyword>
<proteinExistence type="inferred from homology"/>
<dbReference type="Proteomes" id="UP000229707">
    <property type="component" value="Unassembled WGS sequence"/>
</dbReference>
<organism evidence="7 8">
    <name type="scientific">Candidatus Hodgkinia cicadicola</name>
    <dbReference type="NCBI Taxonomy" id="573658"/>
    <lineage>
        <taxon>Bacteria</taxon>
        <taxon>Pseudomonadati</taxon>
        <taxon>Pseudomonadota</taxon>
        <taxon>Alphaproteobacteria</taxon>
        <taxon>Hyphomicrobiales</taxon>
        <taxon>Candidatus Hodgkinia</taxon>
    </lineage>
</organism>
<protein>
    <recommendedName>
        <fullName evidence="6">50S ribosomal protein L3</fullName>
    </recommendedName>
</protein>
<dbReference type="EMBL" id="NXGL01000047">
    <property type="protein sequence ID" value="PIM94942.1"/>
    <property type="molecule type" value="Genomic_DNA"/>
</dbReference>
<evidence type="ECO:0000313" key="7">
    <source>
        <dbReference type="EMBL" id="PIM94942.1"/>
    </source>
</evidence>
<accession>A0ABX4MEN8</accession>
<dbReference type="InterPro" id="IPR019927">
    <property type="entry name" value="Ribosomal_uL3_bac/org-type"/>
</dbReference>
<evidence type="ECO:0000256" key="4">
    <source>
        <dbReference type="ARBA" id="ARBA00023274"/>
    </source>
</evidence>
<comment type="function">
    <text evidence="6">One of the primary rRNA binding proteins, it binds directly near the 3'-end of the 23S rRNA, where it nucleates assembly of the 50S subunit.</text>
</comment>
<comment type="similarity">
    <text evidence="1 5">Belongs to the universal ribosomal protein uL3 family.</text>
</comment>
<reference evidence="7" key="1">
    <citation type="submission" date="2017-09" db="EMBL/GenBank/DDBJ databases">
        <authorList>
            <person name="Campbell M.A."/>
            <person name="Lukasik P."/>
            <person name="Simon C."/>
            <person name="McCutcheon J.P."/>
        </authorList>
    </citation>
    <scope>NUCLEOTIDE SEQUENCE [LARGE SCALE GENOMIC DNA]</scope>
    <source>
        <strain evidence="7">MAGCAS</strain>
    </source>
</reference>
<keyword evidence="4 5" id="KW-0687">Ribonucleoprotein</keyword>
<evidence type="ECO:0000313" key="8">
    <source>
        <dbReference type="Proteomes" id="UP000229707"/>
    </source>
</evidence>
<evidence type="ECO:0000256" key="2">
    <source>
        <dbReference type="ARBA" id="ARBA00022946"/>
    </source>
</evidence>
<dbReference type="SUPFAM" id="SSF50447">
    <property type="entry name" value="Translation proteins"/>
    <property type="match status" value="1"/>
</dbReference>
<evidence type="ECO:0000256" key="3">
    <source>
        <dbReference type="ARBA" id="ARBA00022980"/>
    </source>
</evidence>
<gene>
    <name evidence="7" type="primary">rplC</name>
    <name evidence="7" type="ORF">MAGCAS_196</name>
</gene>
<evidence type="ECO:0000256" key="1">
    <source>
        <dbReference type="ARBA" id="ARBA00006540"/>
    </source>
</evidence>
<evidence type="ECO:0000256" key="6">
    <source>
        <dbReference type="RuleBase" id="RU003906"/>
    </source>
</evidence>
<comment type="subunit">
    <text evidence="6">Part of the 50S ribosomal subunit. Forms a cluster with proteins L14 and L19.</text>
</comment>
<dbReference type="PANTHER" id="PTHR11229:SF8">
    <property type="entry name" value="LARGE RIBOSOMAL SUBUNIT PROTEIN UL3M"/>
    <property type="match status" value="1"/>
</dbReference>
<dbReference type="Gene3D" id="2.40.30.10">
    <property type="entry name" value="Translation factors"/>
    <property type="match status" value="1"/>
</dbReference>
<dbReference type="PROSITE" id="PS00474">
    <property type="entry name" value="RIBOSOMAL_L3"/>
    <property type="match status" value="1"/>
</dbReference>
<sequence length="186" mass="20435">MKLVSVKSNMISINGNAATMLDVLACVVVSNGLNFIKLGYNKRTLLKDFQNIKVKRIISIPCLIKTTNEFGSVLDIKDLDINSTINIRGKTKGRGFTGVIKRYGFSGLSASHGVSLTHRSLGAIGSRQDPGRVWKGKKMAGRMGNTYISLKLVKIIVVNKFTCRIIIYGSVPGKINNILYLQQTNM</sequence>
<dbReference type="InterPro" id="IPR019926">
    <property type="entry name" value="Ribosomal_uL3_CS"/>
</dbReference>